<feature type="compositionally biased region" description="Basic and acidic residues" evidence="1">
    <location>
        <begin position="1"/>
        <end position="17"/>
    </location>
</feature>
<feature type="region of interest" description="Disordered" evidence="1">
    <location>
        <begin position="1"/>
        <end position="38"/>
    </location>
</feature>
<evidence type="ECO:0000256" key="1">
    <source>
        <dbReference type="SAM" id="MobiDB-lite"/>
    </source>
</evidence>
<sequence>MTHMVDTKQEIERKYEATAEEAGPSGRPDLPGLPELTGAGPVATVVSRGVATLEATYYDTPGSGCWPTPSPCATAPAAMTRAGI</sequence>
<reference evidence="2 3" key="1">
    <citation type="journal article" date="2020" name="Int. J. Syst. Evol. Microbiol.">
        <title>Reclassification of Streptomyces castelarensis and Streptomyces sporoclivatus as later heterotypic synonyms of Streptomyces antimycoticus.</title>
        <authorList>
            <person name="Komaki H."/>
            <person name="Tamura T."/>
        </authorList>
    </citation>
    <scope>NUCLEOTIDE SEQUENCE [LARGE SCALE GENOMIC DNA]</scope>
    <source>
        <strain evidence="2 3">NBRC 13459</strain>
    </source>
</reference>
<keyword evidence="3" id="KW-1185">Reference proteome</keyword>
<name>A0A4D4L6H1_STRVO</name>
<organism evidence="2 3">
    <name type="scientific">Streptomyces violaceusniger</name>
    <dbReference type="NCBI Taxonomy" id="68280"/>
    <lineage>
        <taxon>Bacteria</taxon>
        <taxon>Bacillati</taxon>
        <taxon>Actinomycetota</taxon>
        <taxon>Actinomycetes</taxon>
        <taxon>Kitasatosporales</taxon>
        <taxon>Streptomycetaceae</taxon>
        <taxon>Streptomyces</taxon>
        <taxon>Streptomyces violaceusniger group</taxon>
    </lineage>
</organism>
<proteinExistence type="predicted"/>
<dbReference type="SUPFAM" id="SSF55154">
    <property type="entry name" value="CYTH-like phosphatases"/>
    <property type="match status" value="1"/>
</dbReference>
<dbReference type="AlphaFoldDB" id="A0A4D4L6H1"/>
<gene>
    <name evidence="2" type="ORF">SVIO_042260</name>
</gene>
<dbReference type="Proteomes" id="UP000301309">
    <property type="component" value="Unassembled WGS sequence"/>
</dbReference>
<evidence type="ECO:0000313" key="3">
    <source>
        <dbReference type="Proteomes" id="UP000301309"/>
    </source>
</evidence>
<evidence type="ECO:0000313" key="2">
    <source>
        <dbReference type="EMBL" id="GDY53603.1"/>
    </source>
</evidence>
<protein>
    <submittedName>
        <fullName evidence="2">Uncharacterized protein</fullName>
    </submittedName>
</protein>
<dbReference type="InterPro" id="IPR033469">
    <property type="entry name" value="CYTH-like_dom_sf"/>
</dbReference>
<comment type="caution">
    <text evidence="2">The sequence shown here is derived from an EMBL/GenBank/DDBJ whole genome shotgun (WGS) entry which is preliminary data.</text>
</comment>
<dbReference type="EMBL" id="BJHW01000001">
    <property type="protein sequence ID" value="GDY53603.1"/>
    <property type="molecule type" value="Genomic_DNA"/>
</dbReference>
<accession>A0A4D4L6H1</accession>